<protein>
    <recommendedName>
        <fullName evidence="5">Lipoprotein</fullName>
    </recommendedName>
</protein>
<dbReference type="Proteomes" id="UP001142610">
    <property type="component" value="Unassembled WGS sequence"/>
</dbReference>
<comment type="caution">
    <text evidence="3">The sequence shown here is derived from an EMBL/GenBank/DDBJ whole genome shotgun (WGS) entry which is preliminary data.</text>
</comment>
<proteinExistence type="predicted"/>
<feature type="region of interest" description="Disordered" evidence="1">
    <location>
        <begin position="75"/>
        <end position="95"/>
    </location>
</feature>
<keyword evidence="2" id="KW-0732">Signal</keyword>
<dbReference type="RefSeq" id="WP_256619926.1">
    <property type="nucleotide sequence ID" value="NZ_JANIBC010000011.1"/>
</dbReference>
<name>A0A9X2RJM8_9PROT</name>
<evidence type="ECO:0008006" key="5">
    <source>
        <dbReference type="Google" id="ProtNLM"/>
    </source>
</evidence>
<feature type="chain" id="PRO_5040947459" description="Lipoprotein" evidence="2">
    <location>
        <begin position="23"/>
        <end position="95"/>
    </location>
</feature>
<accession>A0A9X2RJM8</accession>
<dbReference type="AlphaFoldDB" id="A0A9X2RJM8"/>
<organism evidence="3 4">
    <name type="scientific">Parvularcula maris</name>
    <dbReference type="NCBI Taxonomy" id="2965077"/>
    <lineage>
        <taxon>Bacteria</taxon>
        <taxon>Pseudomonadati</taxon>
        <taxon>Pseudomonadota</taxon>
        <taxon>Alphaproteobacteria</taxon>
        <taxon>Parvularculales</taxon>
        <taxon>Parvularculaceae</taxon>
        <taxon>Parvularcula</taxon>
    </lineage>
</organism>
<reference evidence="3" key="1">
    <citation type="submission" date="2022-07" db="EMBL/GenBank/DDBJ databases">
        <title>Parvularcula maris sp. nov., an algicidal bacterium isolated from seawater.</title>
        <authorList>
            <person name="Li F."/>
        </authorList>
    </citation>
    <scope>NUCLEOTIDE SEQUENCE</scope>
    <source>
        <strain evidence="3">BGMRC 0090</strain>
    </source>
</reference>
<feature type="compositionally biased region" description="Polar residues" evidence="1">
    <location>
        <begin position="84"/>
        <end position="95"/>
    </location>
</feature>
<dbReference type="EMBL" id="JANIBC010000011">
    <property type="protein sequence ID" value="MCQ8186031.1"/>
    <property type="molecule type" value="Genomic_DNA"/>
</dbReference>
<gene>
    <name evidence="3" type="ORF">NOG11_11590</name>
</gene>
<keyword evidence="4" id="KW-1185">Reference proteome</keyword>
<sequence length="95" mass="10307">MRSVLVLAAVLPLAACTTTAPEALEGPYATEGFSDGCRTAEARQAAFNTQVFRNEELFRLQPSYAAGWRQGYNECLKQADDSPEPTSLGNPRTIP</sequence>
<feature type="signal peptide" evidence="2">
    <location>
        <begin position="1"/>
        <end position="22"/>
    </location>
</feature>
<evidence type="ECO:0000313" key="4">
    <source>
        <dbReference type="Proteomes" id="UP001142610"/>
    </source>
</evidence>
<evidence type="ECO:0000256" key="1">
    <source>
        <dbReference type="SAM" id="MobiDB-lite"/>
    </source>
</evidence>
<evidence type="ECO:0000256" key="2">
    <source>
        <dbReference type="SAM" id="SignalP"/>
    </source>
</evidence>
<evidence type="ECO:0000313" key="3">
    <source>
        <dbReference type="EMBL" id="MCQ8186031.1"/>
    </source>
</evidence>